<organism evidence="1 2">
    <name type="scientific">Peloplasma aerotolerans</name>
    <dbReference type="NCBI Taxonomy" id="3044389"/>
    <lineage>
        <taxon>Bacteria</taxon>
        <taxon>Bacillati</taxon>
        <taxon>Mycoplasmatota</taxon>
        <taxon>Mollicutes</taxon>
        <taxon>Acholeplasmatales</taxon>
        <taxon>Acholeplasmataceae</taxon>
        <taxon>Peloplasma</taxon>
    </lineage>
</organism>
<keyword evidence="2" id="KW-1185">Reference proteome</keyword>
<dbReference type="AlphaFoldDB" id="A0AAW6UA04"/>
<dbReference type="RefSeq" id="WP_282840149.1">
    <property type="nucleotide sequence ID" value="NZ_JASCXW010000046.1"/>
</dbReference>
<reference evidence="1" key="1">
    <citation type="submission" date="2023-05" db="EMBL/GenBank/DDBJ databases">
        <title>Mariniplasma microaerophilum sp. nov., a novel anaerobic mollicute isolated from terrestrial mud volcano, Taman Peninsula, Russia.</title>
        <authorList>
            <person name="Khomyakova M.A."/>
            <person name="Merkel A.Y."/>
            <person name="Slobodkin A.I."/>
        </authorList>
    </citation>
    <scope>NUCLEOTIDE SEQUENCE</scope>
    <source>
        <strain evidence="1">M4Ah</strain>
    </source>
</reference>
<proteinExistence type="predicted"/>
<protein>
    <recommendedName>
        <fullName evidence="3">Transcriptional regulator, AbiEi antitoxin, Type IV TA system</fullName>
    </recommendedName>
</protein>
<gene>
    <name evidence="1" type="ORF">QJ521_08995</name>
</gene>
<evidence type="ECO:0000313" key="1">
    <source>
        <dbReference type="EMBL" id="MDI6453700.1"/>
    </source>
</evidence>
<dbReference type="EMBL" id="JASCXW010000046">
    <property type="protein sequence ID" value="MDI6453700.1"/>
    <property type="molecule type" value="Genomic_DNA"/>
</dbReference>
<accession>A0AAW6UA04</accession>
<sequence length="226" mass="26620">MSVTNEVKEIILQLPKNQLFSSREIYEAYFIENCLESSFSKIINRMQKEGLIIMIQKGIFYLPKYKNGKQVSIRQRDIKSYISSNKNEGVLIGEGLYFQLKLTKVAPSEFHYYSNQIAEQSKKVGNARFTSLPFYFDPTTSSIIELMDVLCGFHRITDIDLAEFHRFLNQTVKFYETTTFENINKYLQYPKHVIAYLKVILDDFDIENNLSKYLSTRSMYKIPDWK</sequence>
<name>A0AAW6UA04_9MOLU</name>
<dbReference type="Proteomes" id="UP001431532">
    <property type="component" value="Unassembled WGS sequence"/>
</dbReference>
<evidence type="ECO:0008006" key="3">
    <source>
        <dbReference type="Google" id="ProtNLM"/>
    </source>
</evidence>
<evidence type="ECO:0000313" key="2">
    <source>
        <dbReference type="Proteomes" id="UP001431532"/>
    </source>
</evidence>
<comment type="caution">
    <text evidence="1">The sequence shown here is derived from an EMBL/GenBank/DDBJ whole genome shotgun (WGS) entry which is preliminary data.</text>
</comment>